<feature type="domain" description="NADP-dependent oxidoreductase" evidence="2">
    <location>
        <begin position="6"/>
        <end position="317"/>
    </location>
</feature>
<dbReference type="GeneID" id="28826013"/>
<organism evidence="3 4">
    <name type="scientific">Mollisia scopiformis</name>
    <name type="common">Conifer needle endophyte fungus</name>
    <name type="synonym">Phialocephala scopiformis</name>
    <dbReference type="NCBI Taxonomy" id="149040"/>
    <lineage>
        <taxon>Eukaryota</taxon>
        <taxon>Fungi</taxon>
        <taxon>Dikarya</taxon>
        <taxon>Ascomycota</taxon>
        <taxon>Pezizomycotina</taxon>
        <taxon>Leotiomycetes</taxon>
        <taxon>Helotiales</taxon>
        <taxon>Mollisiaceae</taxon>
        <taxon>Mollisia</taxon>
    </lineage>
</organism>
<dbReference type="SUPFAM" id="SSF51430">
    <property type="entry name" value="NAD(P)-linked oxidoreductase"/>
    <property type="match status" value="1"/>
</dbReference>
<dbReference type="OrthoDB" id="2310150at2759"/>
<evidence type="ECO:0000313" key="3">
    <source>
        <dbReference type="EMBL" id="KUJ08031.1"/>
    </source>
</evidence>
<dbReference type="Pfam" id="PF00248">
    <property type="entry name" value="Aldo_ket_red"/>
    <property type="match status" value="1"/>
</dbReference>
<dbReference type="EMBL" id="KQ947437">
    <property type="protein sequence ID" value="KUJ08031.1"/>
    <property type="molecule type" value="Genomic_DNA"/>
</dbReference>
<dbReference type="AlphaFoldDB" id="A0A132B6R8"/>
<dbReference type="InParanoid" id="A0A132B6R8"/>
<dbReference type="Proteomes" id="UP000070700">
    <property type="component" value="Unassembled WGS sequence"/>
</dbReference>
<dbReference type="PANTHER" id="PTHR43364">
    <property type="entry name" value="NADH-SPECIFIC METHYLGLYOXAL REDUCTASE-RELATED"/>
    <property type="match status" value="1"/>
</dbReference>
<protein>
    <submittedName>
        <fullName evidence="3">Putative aldehyde reductase</fullName>
    </submittedName>
</protein>
<dbReference type="InterPro" id="IPR036812">
    <property type="entry name" value="NAD(P)_OxRdtase_dom_sf"/>
</dbReference>
<evidence type="ECO:0000256" key="1">
    <source>
        <dbReference type="ARBA" id="ARBA00023002"/>
    </source>
</evidence>
<name>A0A132B6R8_MOLSC</name>
<dbReference type="InterPro" id="IPR050523">
    <property type="entry name" value="AKR_Detox_Biosynth"/>
</dbReference>
<dbReference type="RefSeq" id="XP_018062386.1">
    <property type="nucleotide sequence ID" value="XM_018216287.1"/>
</dbReference>
<dbReference type="KEGG" id="psco:LY89DRAFT_691336"/>
<dbReference type="Gene3D" id="3.20.20.100">
    <property type="entry name" value="NADP-dependent oxidoreductase domain"/>
    <property type="match status" value="1"/>
</dbReference>
<reference evidence="3 4" key="1">
    <citation type="submission" date="2015-10" db="EMBL/GenBank/DDBJ databases">
        <title>Full genome of DAOMC 229536 Phialocephala scopiformis, a fungal endophyte of spruce producing the potent anti-insectan compound rugulosin.</title>
        <authorList>
            <consortium name="DOE Joint Genome Institute"/>
            <person name="Walker A.K."/>
            <person name="Frasz S.L."/>
            <person name="Seifert K.A."/>
            <person name="Miller J.D."/>
            <person name="Mondo S.J."/>
            <person name="Labutti K."/>
            <person name="Lipzen A."/>
            <person name="Dockter R."/>
            <person name="Kennedy M."/>
            <person name="Grigoriev I.V."/>
            <person name="Spatafora J.W."/>
        </authorList>
    </citation>
    <scope>NUCLEOTIDE SEQUENCE [LARGE SCALE GENOMIC DNA]</scope>
    <source>
        <strain evidence="3 4">CBS 120377</strain>
    </source>
</reference>
<gene>
    <name evidence="3" type="ORF">LY89DRAFT_691336</name>
</gene>
<sequence>MSKPIPLIFGAASIMTGGAYYDSTSINNLFDVLEETGITTIDAAQLYGDYEVLLGTTNVSKRNFIIDSKSPGGWVPGSLDPAKLREGAYSTLRTLGIKKLSTFYIHGSDPAYPPETWLPTVNELHKEGVFSTFGLLNFTTEEVESIHVQCLKNDWILPTVYQGNFSAFARHMQKALLPILRKLNISFSAYSALAGGFLARTSGSELSAAETGGRFAVDPEDPEGKKGGLGLYRQLYSERPVLVKALEKWGEIAKVASCICPAELAYRWVCWNGGLSAEKGDMVTVGASKPEQLRKTKEWVQKGLLNDAVCAMIDDLWDTIQDAAPLDNLHM</sequence>
<accession>A0A132B6R8</accession>
<evidence type="ECO:0000259" key="2">
    <source>
        <dbReference type="Pfam" id="PF00248"/>
    </source>
</evidence>
<dbReference type="InterPro" id="IPR023210">
    <property type="entry name" value="NADP_OxRdtase_dom"/>
</dbReference>
<proteinExistence type="predicted"/>
<dbReference type="GO" id="GO:0016491">
    <property type="term" value="F:oxidoreductase activity"/>
    <property type="evidence" value="ECO:0007669"/>
    <property type="project" value="UniProtKB-KW"/>
</dbReference>
<dbReference type="PANTHER" id="PTHR43364:SF4">
    <property type="entry name" value="NAD(P)-LINKED OXIDOREDUCTASE SUPERFAMILY PROTEIN"/>
    <property type="match status" value="1"/>
</dbReference>
<keyword evidence="4" id="KW-1185">Reference proteome</keyword>
<keyword evidence="1" id="KW-0560">Oxidoreductase</keyword>
<evidence type="ECO:0000313" key="4">
    <source>
        <dbReference type="Proteomes" id="UP000070700"/>
    </source>
</evidence>